<organism evidence="13 14">
    <name type="scientific">Streptosporangium lutulentum</name>
    <dbReference type="NCBI Taxonomy" id="1461250"/>
    <lineage>
        <taxon>Bacteria</taxon>
        <taxon>Bacillati</taxon>
        <taxon>Actinomycetota</taxon>
        <taxon>Actinomycetes</taxon>
        <taxon>Streptosporangiales</taxon>
        <taxon>Streptosporangiaceae</taxon>
        <taxon>Streptosporangium</taxon>
    </lineage>
</organism>
<evidence type="ECO:0000256" key="5">
    <source>
        <dbReference type="ARBA" id="ARBA00022723"/>
    </source>
</evidence>
<dbReference type="Proteomes" id="UP001225356">
    <property type="component" value="Unassembled WGS sequence"/>
</dbReference>
<evidence type="ECO:0000259" key="12">
    <source>
        <dbReference type="PROSITE" id="PS51674"/>
    </source>
</evidence>
<keyword evidence="14" id="KW-1185">Reference proteome</keyword>
<dbReference type="RefSeq" id="WP_307565033.1">
    <property type="nucleotide sequence ID" value="NZ_JAUSQU010000001.1"/>
</dbReference>
<comment type="similarity">
    <text evidence="3">Belongs to the WhiB family.</text>
</comment>
<evidence type="ECO:0000313" key="13">
    <source>
        <dbReference type="EMBL" id="MDP9847994.1"/>
    </source>
</evidence>
<keyword evidence="6" id="KW-0408">Iron</keyword>
<proteinExistence type="inferred from homology"/>
<evidence type="ECO:0000256" key="10">
    <source>
        <dbReference type="ARBA" id="ARBA00023157"/>
    </source>
</evidence>
<keyword evidence="5" id="KW-0479">Metal-binding</keyword>
<keyword evidence="7" id="KW-0411">Iron-sulfur</keyword>
<name>A0ABT9QMN6_9ACTN</name>
<evidence type="ECO:0000313" key="14">
    <source>
        <dbReference type="Proteomes" id="UP001225356"/>
    </source>
</evidence>
<evidence type="ECO:0000256" key="4">
    <source>
        <dbReference type="ARBA" id="ARBA00022485"/>
    </source>
</evidence>
<evidence type="ECO:0000256" key="11">
    <source>
        <dbReference type="ARBA" id="ARBA00023163"/>
    </source>
</evidence>
<keyword evidence="4" id="KW-0004">4Fe-4S</keyword>
<comment type="subcellular location">
    <subcellularLocation>
        <location evidence="2">Cytoplasm</location>
    </subcellularLocation>
</comment>
<evidence type="ECO:0000256" key="7">
    <source>
        <dbReference type="ARBA" id="ARBA00023014"/>
    </source>
</evidence>
<evidence type="ECO:0000256" key="6">
    <source>
        <dbReference type="ARBA" id="ARBA00023004"/>
    </source>
</evidence>
<keyword evidence="11" id="KW-0804">Transcription</keyword>
<accession>A0ABT9QMN6</accession>
<comment type="cofactor">
    <cofactor evidence="1">
        <name>[4Fe-4S] cluster</name>
        <dbReference type="ChEBI" id="CHEBI:49883"/>
    </cofactor>
</comment>
<dbReference type="Pfam" id="PF02467">
    <property type="entry name" value="Whib"/>
    <property type="match status" value="1"/>
</dbReference>
<evidence type="ECO:0000256" key="2">
    <source>
        <dbReference type="ARBA" id="ARBA00004496"/>
    </source>
</evidence>
<reference evidence="13 14" key="1">
    <citation type="submission" date="2023-07" db="EMBL/GenBank/DDBJ databases">
        <title>Sequencing the genomes of 1000 actinobacteria strains.</title>
        <authorList>
            <person name="Klenk H.-P."/>
        </authorList>
    </citation>
    <scope>NUCLEOTIDE SEQUENCE [LARGE SCALE GENOMIC DNA]</scope>
    <source>
        <strain evidence="13 14">DSM 46740</strain>
    </source>
</reference>
<dbReference type="InterPro" id="IPR034768">
    <property type="entry name" value="4FE4S_WBL"/>
</dbReference>
<evidence type="ECO:0000256" key="8">
    <source>
        <dbReference type="ARBA" id="ARBA00023015"/>
    </source>
</evidence>
<keyword evidence="9" id="KW-0238">DNA-binding</keyword>
<gene>
    <name evidence="13" type="ORF">J2853_007205</name>
</gene>
<dbReference type="InterPro" id="IPR003482">
    <property type="entry name" value="Whib"/>
</dbReference>
<dbReference type="EMBL" id="JAUSQU010000001">
    <property type="protein sequence ID" value="MDP9847994.1"/>
    <property type="molecule type" value="Genomic_DNA"/>
</dbReference>
<dbReference type="PROSITE" id="PS51674">
    <property type="entry name" value="4FE4S_WBL"/>
    <property type="match status" value="1"/>
</dbReference>
<protein>
    <recommendedName>
        <fullName evidence="12">4Fe-4S Wbl-type domain-containing protein</fullName>
    </recommendedName>
</protein>
<feature type="domain" description="4Fe-4S Wbl-type" evidence="12">
    <location>
        <begin position="34"/>
        <end position="100"/>
    </location>
</feature>
<comment type="caution">
    <text evidence="13">The sequence shown here is derived from an EMBL/GenBank/DDBJ whole genome shotgun (WGS) entry which is preliminary data.</text>
</comment>
<evidence type="ECO:0000256" key="1">
    <source>
        <dbReference type="ARBA" id="ARBA00001966"/>
    </source>
</evidence>
<sequence length="112" mass="11817">MSAPTIHLLTTHPALSLLAAITDGMPRRLAEGALCGLDPELHTGPDAFTDESADERAAREQVAREVCAECPVRALCLARALETRPSSGVWAGILAADLLALLSTTEQRTEVA</sequence>
<keyword evidence="8" id="KW-0805">Transcription regulation</keyword>
<evidence type="ECO:0000256" key="9">
    <source>
        <dbReference type="ARBA" id="ARBA00023125"/>
    </source>
</evidence>
<evidence type="ECO:0000256" key="3">
    <source>
        <dbReference type="ARBA" id="ARBA00006597"/>
    </source>
</evidence>
<dbReference type="PANTHER" id="PTHR38839">
    <property type="entry name" value="TRANSCRIPTIONAL REGULATOR WHID-RELATED"/>
    <property type="match status" value="1"/>
</dbReference>
<keyword evidence="10" id="KW-1015">Disulfide bond</keyword>